<evidence type="ECO:0000313" key="8">
    <source>
        <dbReference type="Proteomes" id="UP001232755"/>
    </source>
</evidence>
<evidence type="ECO:0000313" key="6">
    <source>
        <dbReference type="EMBL" id="MDQ0745771.1"/>
    </source>
</evidence>
<name>A0ABU0QEF3_9ACTN</name>
<gene>
    <name evidence="6" type="ORF">QF034_000002</name>
    <name evidence="7" type="ORF">QF034_008243</name>
</gene>
<evidence type="ECO:0000256" key="4">
    <source>
        <dbReference type="ARBA" id="ARBA00022840"/>
    </source>
</evidence>
<dbReference type="InterPro" id="IPR014016">
    <property type="entry name" value="UvrD-like_ATP-bd"/>
</dbReference>
<dbReference type="SUPFAM" id="SSF52540">
    <property type="entry name" value="P-loop containing nucleoside triphosphate hydrolases"/>
    <property type="match status" value="1"/>
</dbReference>
<sequence>MQILQLLHDAGLLLVLVGDPDQAIYAWRGAEPQALKGLAARLSPPLIA</sequence>
<accession>A0ABU0QEF3</accession>
<dbReference type="EMBL" id="JAUSYP010000001">
    <property type="protein sequence ID" value="MDQ0754012.1"/>
    <property type="molecule type" value="Genomic_DNA"/>
</dbReference>
<dbReference type="GO" id="GO:0004386">
    <property type="term" value="F:helicase activity"/>
    <property type="evidence" value="ECO:0007669"/>
    <property type="project" value="UniProtKB-KW"/>
</dbReference>
<feature type="domain" description="UvrD-like helicase ATP-binding" evidence="5">
    <location>
        <begin position="2"/>
        <end position="37"/>
    </location>
</feature>
<dbReference type="EMBL" id="JAUSYP010000001">
    <property type="protein sequence ID" value="MDQ0745771.1"/>
    <property type="molecule type" value="Genomic_DNA"/>
</dbReference>
<keyword evidence="3 6" id="KW-0347">Helicase</keyword>
<proteinExistence type="predicted"/>
<evidence type="ECO:0000259" key="5">
    <source>
        <dbReference type="Pfam" id="PF00580"/>
    </source>
</evidence>
<keyword evidence="8" id="KW-1185">Reference proteome</keyword>
<evidence type="ECO:0000256" key="2">
    <source>
        <dbReference type="ARBA" id="ARBA00022801"/>
    </source>
</evidence>
<keyword evidence="1" id="KW-0547">Nucleotide-binding</keyword>
<dbReference type="Gene3D" id="3.40.50.300">
    <property type="entry name" value="P-loop containing nucleotide triphosphate hydrolases"/>
    <property type="match status" value="1"/>
</dbReference>
<keyword evidence="2" id="KW-0378">Hydrolase</keyword>
<evidence type="ECO:0000256" key="3">
    <source>
        <dbReference type="ARBA" id="ARBA00022806"/>
    </source>
</evidence>
<comment type="caution">
    <text evidence="6">The sequence shown here is derived from an EMBL/GenBank/DDBJ whole genome shotgun (WGS) entry which is preliminary data.</text>
</comment>
<dbReference type="Pfam" id="PF00580">
    <property type="entry name" value="UvrD-helicase"/>
    <property type="match status" value="1"/>
</dbReference>
<evidence type="ECO:0000313" key="7">
    <source>
        <dbReference type="EMBL" id="MDQ0754012.1"/>
    </source>
</evidence>
<keyword evidence="4" id="KW-0067">ATP-binding</keyword>
<evidence type="ECO:0000256" key="1">
    <source>
        <dbReference type="ARBA" id="ARBA00022741"/>
    </source>
</evidence>
<reference evidence="6 8" key="1">
    <citation type="submission" date="2023-07" db="EMBL/GenBank/DDBJ databases">
        <title>Comparative genomics of wheat-associated soil bacteria to identify genetic determinants of phenazine resistance.</title>
        <authorList>
            <person name="Mouncey N."/>
        </authorList>
    </citation>
    <scope>NUCLEOTIDE SEQUENCE [LARGE SCALE GENOMIC DNA]</scope>
    <source>
        <strain evidence="6 8">B3I12</strain>
    </source>
</reference>
<organism evidence="6 8">
    <name type="scientific">Streptomyces africanus</name>
    <dbReference type="NCBI Taxonomy" id="231024"/>
    <lineage>
        <taxon>Bacteria</taxon>
        <taxon>Bacillati</taxon>
        <taxon>Actinomycetota</taxon>
        <taxon>Actinomycetes</taxon>
        <taxon>Kitasatosporales</taxon>
        <taxon>Streptomycetaceae</taxon>
        <taxon>Streptomyces</taxon>
    </lineage>
</organism>
<protein>
    <submittedName>
        <fullName evidence="6">Superfamily I DNA/RNA helicase</fullName>
    </submittedName>
</protein>
<dbReference type="InterPro" id="IPR027417">
    <property type="entry name" value="P-loop_NTPase"/>
</dbReference>
<dbReference type="Proteomes" id="UP001232755">
    <property type="component" value="Unassembled WGS sequence"/>
</dbReference>
<dbReference type="RefSeq" id="WP_307172933.1">
    <property type="nucleotide sequence ID" value="NZ_JAUSYP010000001.1"/>
</dbReference>